<feature type="domain" description="RAP" evidence="1">
    <location>
        <begin position="1"/>
        <end position="53"/>
    </location>
</feature>
<name>A0ABQ6MKK5_9STRA</name>
<evidence type="ECO:0000259" key="1">
    <source>
        <dbReference type="PROSITE" id="PS51286"/>
    </source>
</evidence>
<evidence type="ECO:0000313" key="2">
    <source>
        <dbReference type="EMBL" id="GMI27624.1"/>
    </source>
</evidence>
<dbReference type="PROSITE" id="PS51286">
    <property type="entry name" value="RAP"/>
    <property type="match status" value="1"/>
</dbReference>
<protein>
    <recommendedName>
        <fullName evidence="1">RAP domain-containing protein</fullName>
    </recommendedName>
</protein>
<dbReference type="Proteomes" id="UP001165060">
    <property type="component" value="Unassembled WGS sequence"/>
</dbReference>
<dbReference type="InterPro" id="IPR013584">
    <property type="entry name" value="RAP"/>
</dbReference>
<dbReference type="Pfam" id="PF08373">
    <property type="entry name" value="RAP"/>
    <property type="match status" value="1"/>
</dbReference>
<organism evidence="2 3">
    <name type="scientific">Tetraparma gracilis</name>
    <dbReference type="NCBI Taxonomy" id="2962635"/>
    <lineage>
        <taxon>Eukaryota</taxon>
        <taxon>Sar</taxon>
        <taxon>Stramenopiles</taxon>
        <taxon>Ochrophyta</taxon>
        <taxon>Bolidophyceae</taxon>
        <taxon>Parmales</taxon>
        <taxon>Triparmaceae</taxon>
        <taxon>Tetraparma</taxon>
    </lineage>
</organism>
<sequence>MRDAEGRPGRGRETGPAAAKRRFLRQTGWKVVTLPWYELEHLPPAAEKEHLKMVIEAALEEDDEWDALEEAP</sequence>
<proteinExistence type="predicted"/>
<accession>A0ABQ6MKK5</accession>
<reference evidence="2 3" key="1">
    <citation type="journal article" date="2023" name="Commun. Biol.">
        <title>Genome analysis of Parmales, the sister group of diatoms, reveals the evolutionary specialization of diatoms from phago-mixotrophs to photoautotrophs.</title>
        <authorList>
            <person name="Ban H."/>
            <person name="Sato S."/>
            <person name="Yoshikawa S."/>
            <person name="Yamada K."/>
            <person name="Nakamura Y."/>
            <person name="Ichinomiya M."/>
            <person name="Sato N."/>
            <person name="Blanc-Mathieu R."/>
            <person name="Endo H."/>
            <person name="Kuwata A."/>
            <person name="Ogata H."/>
        </authorList>
    </citation>
    <scope>NUCLEOTIDE SEQUENCE [LARGE SCALE GENOMIC DNA]</scope>
</reference>
<comment type="caution">
    <text evidence="2">The sequence shown here is derived from an EMBL/GenBank/DDBJ whole genome shotgun (WGS) entry which is preliminary data.</text>
</comment>
<gene>
    <name evidence="2" type="ORF">TeGR_g5458</name>
</gene>
<dbReference type="EMBL" id="BRYB01005674">
    <property type="protein sequence ID" value="GMI27624.1"/>
    <property type="molecule type" value="Genomic_DNA"/>
</dbReference>
<evidence type="ECO:0000313" key="3">
    <source>
        <dbReference type="Proteomes" id="UP001165060"/>
    </source>
</evidence>
<keyword evidence="3" id="KW-1185">Reference proteome</keyword>